<accession>X8JE60</accession>
<gene>
    <name evidence="1" type="ORF">RSOL_412290</name>
</gene>
<proteinExistence type="predicted"/>
<evidence type="ECO:0000313" key="1">
    <source>
        <dbReference type="EMBL" id="EUC62037.1"/>
    </source>
</evidence>
<reference evidence="2" key="1">
    <citation type="journal article" date="2014" name="Genome Announc.">
        <title>Draft genome sequence of the plant-pathogenic soil fungus Rhizoctonia solani anastomosis group 3 strain Rhs1AP.</title>
        <authorList>
            <person name="Cubeta M.A."/>
            <person name="Thomas E."/>
            <person name="Dean R.A."/>
            <person name="Jabaji S."/>
            <person name="Neate S.M."/>
            <person name="Tavantzis S."/>
            <person name="Toda T."/>
            <person name="Vilgalys R."/>
            <person name="Bharathan N."/>
            <person name="Fedorova-Abrams N."/>
            <person name="Pakala S.B."/>
            <person name="Pakala S.M."/>
            <person name="Zafar N."/>
            <person name="Joardar V."/>
            <person name="Losada L."/>
            <person name="Nierman W.C."/>
        </authorList>
    </citation>
    <scope>NUCLEOTIDE SEQUENCE [LARGE SCALE GENOMIC DNA]</scope>
    <source>
        <strain evidence="2">AG-3</strain>
    </source>
</reference>
<organism evidence="1 2">
    <name type="scientific">Rhizoctonia solani AG-3 Rhs1AP</name>
    <dbReference type="NCBI Taxonomy" id="1086054"/>
    <lineage>
        <taxon>Eukaryota</taxon>
        <taxon>Fungi</taxon>
        <taxon>Dikarya</taxon>
        <taxon>Basidiomycota</taxon>
        <taxon>Agaricomycotina</taxon>
        <taxon>Agaricomycetes</taxon>
        <taxon>Cantharellales</taxon>
        <taxon>Ceratobasidiaceae</taxon>
        <taxon>Rhizoctonia</taxon>
    </lineage>
</organism>
<name>X8JE60_9AGAM</name>
<comment type="caution">
    <text evidence="1">The sequence shown here is derived from an EMBL/GenBank/DDBJ whole genome shotgun (WGS) entry which is preliminary data.</text>
</comment>
<dbReference type="AlphaFoldDB" id="X8JE60"/>
<dbReference type="EMBL" id="JATN01000318">
    <property type="protein sequence ID" value="EUC62037.1"/>
    <property type="molecule type" value="Genomic_DNA"/>
</dbReference>
<evidence type="ECO:0000313" key="2">
    <source>
        <dbReference type="Proteomes" id="UP000030108"/>
    </source>
</evidence>
<dbReference type="Proteomes" id="UP000030108">
    <property type="component" value="Unassembled WGS sequence"/>
</dbReference>
<sequence length="96" mass="10542">MCIRISMTASFKGMSSAHNSDAASMDAKSYLPIVSFAAIEISSLSSCRTARAYIRRGSARRHEKDVESECIDARRSEVIKPSSYFRAASNTFANNP</sequence>
<protein>
    <submittedName>
        <fullName evidence="1">Uncharacterized protein</fullName>
    </submittedName>
</protein>